<keyword evidence="10" id="KW-1185">Reference proteome</keyword>
<evidence type="ECO:0000256" key="7">
    <source>
        <dbReference type="SAM" id="MobiDB-lite"/>
    </source>
</evidence>
<accession>A0A7C8I953</accession>
<name>A0A7C8I953_9PLEO</name>
<dbReference type="AlphaFoldDB" id="A0A7C8I953"/>
<dbReference type="EMBL" id="JAADJZ010000023">
    <property type="protein sequence ID" value="KAF2867487.1"/>
    <property type="molecule type" value="Genomic_DNA"/>
</dbReference>
<dbReference type="PANTHER" id="PTHR31845:SF10">
    <property type="entry name" value="ZN(II)2CYS6 TRANSCRIPTION FACTOR (EUROFUNG)"/>
    <property type="match status" value="1"/>
</dbReference>
<dbReference type="GO" id="GO:0008270">
    <property type="term" value="F:zinc ion binding"/>
    <property type="evidence" value="ECO:0007669"/>
    <property type="project" value="InterPro"/>
</dbReference>
<feature type="region of interest" description="Disordered" evidence="7">
    <location>
        <begin position="158"/>
        <end position="180"/>
    </location>
</feature>
<evidence type="ECO:0000259" key="8">
    <source>
        <dbReference type="Pfam" id="PF04082"/>
    </source>
</evidence>
<protein>
    <recommendedName>
        <fullName evidence="8">Xylanolytic transcriptional activator regulatory domain-containing protein</fullName>
    </recommendedName>
</protein>
<dbReference type="InterPro" id="IPR001138">
    <property type="entry name" value="Zn2Cys6_DnaBD"/>
</dbReference>
<dbReference type="InterPro" id="IPR007219">
    <property type="entry name" value="XnlR_reg_dom"/>
</dbReference>
<gene>
    <name evidence="9" type="ORF">BDV95DRAFT_502725</name>
</gene>
<dbReference type="OrthoDB" id="5424793at2759"/>
<evidence type="ECO:0000313" key="10">
    <source>
        <dbReference type="Proteomes" id="UP000481861"/>
    </source>
</evidence>
<feature type="domain" description="Xylanolytic transcriptional activator regulatory" evidence="8">
    <location>
        <begin position="227"/>
        <end position="432"/>
    </location>
</feature>
<reference evidence="9 10" key="1">
    <citation type="submission" date="2020-01" db="EMBL/GenBank/DDBJ databases">
        <authorList>
            <consortium name="DOE Joint Genome Institute"/>
            <person name="Haridas S."/>
            <person name="Albert R."/>
            <person name="Binder M."/>
            <person name="Bloem J."/>
            <person name="Labutti K."/>
            <person name="Salamov A."/>
            <person name="Andreopoulos B."/>
            <person name="Baker S.E."/>
            <person name="Barry K."/>
            <person name="Bills G."/>
            <person name="Bluhm B.H."/>
            <person name="Cannon C."/>
            <person name="Castanera R."/>
            <person name="Culley D.E."/>
            <person name="Daum C."/>
            <person name="Ezra D."/>
            <person name="Gonzalez J.B."/>
            <person name="Henrissat B."/>
            <person name="Kuo A."/>
            <person name="Liang C."/>
            <person name="Lipzen A."/>
            <person name="Lutzoni F."/>
            <person name="Magnuson J."/>
            <person name="Mondo S."/>
            <person name="Nolan M."/>
            <person name="Ohm R."/>
            <person name="Pangilinan J."/>
            <person name="Park H.-J.H."/>
            <person name="Ramirez L."/>
            <person name="Alfaro M."/>
            <person name="Sun H."/>
            <person name="Tritt A."/>
            <person name="Yoshinaga Y."/>
            <person name="Zwiers L.-H.L."/>
            <person name="Turgeon B.G."/>
            <person name="Goodwin S.B."/>
            <person name="Spatafora J.W."/>
            <person name="Crous P.W."/>
            <person name="Grigoriev I.V."/>
        </authorList>
    </citation>
    <scope>NUCLEOTIDE SEQUENCE [LARGE SCALE GENOMIC DNA]</scope>
    <source>
        <strain evidence="9 10">CBS 611.86</strain>
    </source>
</reference>
<keyword evidence="2" id="KW-0479">Metal-binding</keyword>
<keyword evidence="6" id="KW-0539">Nucleus</keyword>
<dbReference type="Pfam" id="PF04082">
    <property type="entry name" value="Fungal_trans"/>
    <property type="match status" value="1"/>
</dbReference>
<evidence type="ECO:0000256" key="1">
    <source>
        <dbReference type="ARBA" id="ARBA00004123"/>
    </source>
</evidence>
<comment type="caution">
    <text evidence="9">The sequence shown here is derived from an EMBL/GenBank/DDBJ whole genome shotgun (WGS) entry which is preliminary data.</text>
</comment>
<dbReference type="Gene3D" id="4.10.240.10">
    <property type="entry name" value="Zn(2)-C6 fungal-type DNA-binding domain"/>
    <property type="match status" value="1"/>
</dbReference>
<evidence type="ECO:0000313" key="9">
    <source>
        <dbReference type="EMBL" id="KAF2867487.1"/>
    </source>
</evidence>
<evidence type="ECO:0000256" key="6">
    <source>
        <dbReference type="ARBA" id="ARBA00023242"/>
    </source>
</evidence>
<feature type="region of interest" description="Disordered" evidence="7">
    <location>
        <begin position="89"/>
        <end position="145"/>
    </location>
</feature>
<dbReference type="PANTHER" id="PTHR31845">
    <property type="entry name" value="FINGER DOMAIN PROTEIN, PUTATIVE-RELATED"/>
    <property type="match status" value="1"/>
</dbReference>
<dbReference type="CDD" id="cd12148">
    <property type="entry name" value="fungal_TF_MHR"/>
    <property type="match status" value="1"/>
</dbReference>
<dbReference type="Proteomes" id="UP000481861">
    <property type="component" value="Unassembled WGS sequence"/>
</dbReference>
<sequence length="698" mass="79624">MEEVQNPLAERAALARTSQACERCRSLKTRCLPSEKPGACQRLCFASKRELTCVWAETPRRAKRIRGPSRILQVEQKIDGLVASLTTPATKPAATSSPEDAPAATNQPQMQRPLAPGSWLPVPSSFAPEIEQPDPAAETSRDVESTQQYLEKLRVIHDFSDNADMSQPPTFNKTSRPEPSVDNELVNELLSTGTADSLLNEYRTMVKSFPFVPLAPDTTAQQLHKEKSMLFLAIITAASWEDHGRQMKLDKIYRTEIANHTIIRPRRTLSLVQSVLVYLTWYHFTFSHKTQQIYFMQQLAIGLALEIGLHQKTRTVLEIPGRPKPPLPSPHMLRERQRTYLGCYFLASIISVGLQKPNLLKYSDYMAECGHNLQSEREYPTDEIIGHLIELRRIEGQIYDTFYNEETLLLPINDSRILLNLRFMETQLDVWRRAGYNVEYQRLLNLSLFFTQLQLHSISLRPDPASFQQHSGNPTQLNALLSTLDAGKRFLDALLECPTSEYRLIPFSEWMHLPHILITVARLCIPSEAHAAAQWDVKAAQDRVRLDMYLESLCYRMQGLTTYKKGKQPHPDFWYSMRLIMDLTRSWYCRKIRPEPIPMTHHPIHDHQTPDYMPGILTPISYTSGPSTGPSTGGTAEFNYGSMTASNMPQVNMGIPSGVPDDHSFISTMEVDMDQFLDMRIWGDEFYHEMGFGCGMQY</sequence>
<organism evidence="9 10">
    <name type="scientific">Massariosphaeria phaeospora</name>
    <dbReference type="NCBI Taxonomy" id="100035"/>
    <lineage>
        <taxon>Eukaryota</taxon>
        <taxon>Fungi</taxon>
        <taxon>Dikarya</taxon>
        <taxon>Ascomycota</taxon>
        <taxon>Pezizomycotina</taxon>
        <taxon>Dothideomycetes</taxon>
        <taxon>Pleosporomycetidae</taxon>
        <taxon>Pleosporales</taxon>
        <taxon>Pleosporales incertae sedis</taxon>
        <taxon>Massariosphaeria</taxon>
    </lineage>
</organism>
<evidence type="ECO:0000256" key="4">
    <source>
        <dbReference type="ARBA" id="ARBA00023125"/>
    </source>
</evidence>
<keyword evidence="3" id="KW-0805">Transcription regulation</keyword>
<evidence type="ECO:0000256" key="3">
    <source>
        <dbReference type="ARBA" id="ARBA00023015"/>
    </source>
</evidence>
<evidence type="ECO:0000256" key="5">
    <source>
        <dbReference type="ARBA" id="ARBA00023163"/>
    </source>
</evidence>
<dbReference type="CDD" id="cd00067">
    <property type="entry name" value="GAL4"/>
    <property type="match status" value="1"/>
</dbReference>
<dbReference type="InterPro" id="IPR051089">
    <property type="entry name" value="prtT"/>
</dbReference>
<feature type="compositionally biased region" description="Low complexity" evidence="7">
    <location>
        <begin position="89"/>
        <end position="98"/>
    </location>
</feature>
<dbReference type="GO" id="GO:0006351">
    <property type="term" value="P:DNA-templated transcription"/>
    <property type="evidence" value="ECO:0007669"/>
    <property type="project" value="InterPro"/>
</dbReference>
<comment type="subcellular location">
    <subcellularLocation>
        <location evidence="1">Nucleus</location>
    </subcellularLocation>
</comment>
<dbReference type="GO" id="GO:0005634">
    <property type="term" value="C:nucleus"/>
    <property type="evidence" value="ECO:0007669"/>
    <property type="project" value="UniProtKB-SubCell"/>
</dbReference>
<proteinExistence type="predicted"/>
<dbReference type="GO" id="GO:0000976">
    <property type="term" value="F:transcription cis-regulatory region binding"/>
    <property type="evidence" value="ECO:0007669"/>
    <property type="project" value="TreeGrafter"/>
</dbReference>
<dbReference type="InterPro" id="IPR036864">
    <property type="entry name" value="Zn2-C6_fun-type_DNA-bd_sf"/>
</dbReference>
<dbReference type="GO" id="GO:0000981">
    <property type="term" value="F:DNA-binding transcription factor activity, RNA polymerase II-specific"/>
    <property type="evidence" value="ECO:0007669"/>
    <property type="project" value="InterPro"/>
</dbReference>
<feature type="compositionally biased region" description="Polar residues" evidence="7">
    <location>
        <begin position="163"/>
        <end position="174"/>
    </location>
</feature>
<keyword evidence="5" id="KW-0804">Transcription</keyword>
<evidence type="ECO:0000256" key="2">
    <source>
        <dbReference type="ARBA" id="ARBA00022723"/>
    </source>
</evidence>
<keyword evidence="4" id="KW-0238">DNA-binding</keyword>